<proteinExistence type="predicted"/>
<dbReference type="AlphaFoldDB" id="A0A840DKT1"/>
<dbReference type="EMBL" id="JACIFD010000014">
    <property type="protein sequence ID" value="MBB4072082.1"/>
    <property type="molecule type" value="Genomic_DNA"/>
</dbReference>
<name>A0A840DKT1_9MICO</name>
<accession>A0A840DKT1</accession>
<comment type="caution">
    <text evidence="1">The sequence shown here is derived from an EMBL/GenBank/DDBJ whole genome shotgun (WGS) entry which is preliminary data.</text>
</comment>
<evidence type="ECO:0008006" key="3">
    <source>
        <dbReference type="Google" id="ProtNLM"/>
    </source>
</evidence>
<organism evidence="1 2">
    <name type="scientific">Canibacter oris</name>
    <dbReference type="NCBI Taxonomy" id="1365628"/>
    <lineage>
        <taxon>Bacteria</taxon>
        <taxon>Bacillati</taxon>
        <taxon>Actinomycetota</taxon>
        <taxon>Actinomycetes</taxon>
        <taxon>Micrococcales</taxon>
        <taxon>Microbacteriaceae</taxon>
        <taxon>Canibacter</taxon>
    </lineage>
</organism>
<reference evidence="1" key="1">
    <citation type="submission" date="2020-08" db="EMBL/GenBank/DDBJ databases">
        <title>Sequencing the genomes of 1000 actinobacteria strains.</title>
        <authorList>
            <person name="Klenk H.-P."/>
        </authorList>
    </citation>
    <scope>NUCLEOTIDE SEQUENCE [LARGE SCALE GENOMIC DNA]</scope>
    <source>
        <strain evidence="1">DSM 27064</strain>
    </source>
</reference>
<protein>
    <recommendedName>
        <fullName evidence="3">3-methyladenine DNA glycosylase</fullName>
    </recommendedName>
</protein>
<gene>
    <name evidence="1" type="ORF">F5897_001405</name>
</gene>
<sequence>MSASALPARTVAVPEQLSTGVPDASHTGALPLLVDSPPIRSEWREFDLETWQRLQQQHTARATEFTAGHLARRARGEKHAIEDFLFTYYSFKPAQLAKWHPGAGVILTACTARANWRYYHQDAAGAHVDLRGYFAVRGATVAYVKDLLQRTLAHTPNFGCFGLHEWAMVYQLTPEQIRHRGLRLRLGHSGSDEVVQHHRITCSHFDAFRFFTPPAAPLNTLQPTRETQPLLEQSACLHAGMDIYKWITKLGPIVPGELLLDAFELARDIRYVDMQASPYDVSDYGLPAIPIETATGKREYMRLQRGFAARGNELRHRVLECIQHAEMLYSG</sequence>
<dbReference type="Proteomes" id="UP000571183">
    <property type="component" value="Unassembled WGS sequence"/>
</dbReference>
<evidence type="ECO:0000313" key="2">
    <source>
        <dbReference type="Proteomes" id="UP000571183"/>
    </source>
</evidence>
<dbReference type="RefSeq" id="WP_246332281.1">
    <property type="nucleotide sequence ID" value="NZ_JACIFD010000014.1"/>
</dbReference>
<keyword evidence="2" id="KW-1185">Reference proteome</keyword>
<evidence type="ECO:0000313" key="1">
    <source>
        <dbReference type="EMBL" id="MBB4072082.1"/>
    </source>
</evidence>